<feature type="region of interest" description="Disordered" evidence="1">
    <location>
        <begin position="914"/>
        <end position="937"/>
    </location>
</feature>
<dbReference type="InterPro" id="IPR046496">
    <property type="entry name" value="DUF6589"/>
</dbReference>
<evidence type="ECO:0000313" key="3">
    <source>
        <dbReference type="EMBL" id="RPB18337.1"/>
    </source>
</evidence>
<reference evidence="3 4" key="1">
    <citation type="journal article" date="2018" name="Nat. Ecol. Evol.">
        <title>Pezizomycetes genomes reveal the molecular basis of ectomycorrhizal truffle lifestyle.</title>
        <authorList>
            <person name="Murat C."/>
            <person name="Payen T."/>
            <person name="Noel B."/>
            <person name="Kuo A."/>
            <person name="Morin E."/>
            <person name="Chen J."/>
            <person name="Kohler A."/>
            <person name="Krizsan K."/>
            <person name="Balestrini R."/>
            <person name="Da Silva C."/>
            <person name="Montanini B."/>
            <person name="Hainaut M."/>
            <person name="Levati E."/>
            <person name="Barry K.W."/>
            <person name="Belfiori B."/>
            <person name="Cichocki N."/>
            <person name="Clum A."/>
            <person name="Dockter R.B."/>
            <person name="Fauchery L."/>
            <person name="Guy J."/>
            <person name="Iotti M."/>
            <person name="Le Tacon F."/>
            <person name="Lindquist E.A."/>
            <person name="Lipzen A."/>
            <person name="Malagnac F."/>
            <person name="Mello A."/>
            <person name="Molinier V."/>
            <person name="Miyauchi S."/>
            <person name="Poulain J."/>
            <person name="Riccioni C."/>
            <person name="Rubini A."/>
            <person name="Sitrit Y."/>
            <person name="Splivallo R."/>
            <person name="Traeger S."/>
            <person name="Wang M."/>
            <person name="Zifcakova L."/>
            <person name="Wipf D."/>
            <person name="Zambonelli A."/>
            <person name="Paolocci F."/>
            <person name="Nowrousian M."/>
            <person name="Ottonello S."/>
            <person name="Baldrian P."/>
            <person name="Spatafora J.W."/>
            <person name="Henrissat B."/>
            <person name="Nagy L.G."/>
            <person name="Aury J.M."/>
            <person name="Wincker P."/>
            <person name="Grigoriev I.V."/>
            <person name="Bonfante P."/>
            <person name="Martin F.M."/>
        </authorList>
    </citation>
    <scope>NUCLEOTIDE SEQUENCE [LARGE SCALE GENOMIC DNA]</scope>
    <source>
        <strain evidence="3 4">ATCC MYA-4762</strain>
    </source>
</reference>
<evidence type="ECO:0000256" key="1">
    <source>
        <dbReference type="SAM" id="MobiDB-lite"/>
    </source>
</evidence>
<sequence length="937" mass="107423">MPTNTIDNWDPIPITAEEAVWKPRVFLIRKLLHSSNMDVSLFFTRLMSSKSKCLKEKQRSFIENKGFEKVFEVMLSVMSYNTKKKQNSTASILELKQKLEVELWRVIQQILESEMKAYCKQPEAESRRPVQSITPELATEFDFKKIEGKFKEFCPRLSNIIQGICLLGESDGDETMREGEEVVNNKRKRGKGPQKKRNIRDKSLMTVTAMSIMVFSNSRLSNTLQTPLDYYFQACGVPKKVISFLNHMGLSVAYTIICESMKAMGAANREVITRKVKNGSPIGLMWDNNAMFENKASQSVKNVKTLTQYTCAALWFLNVPKPVIPDGERPRNENSHAGAGRIGDASIPDTCLGLDNPTDLDQKISEIRGVMKEGADRVKQEAEWRTFDEKMNIYDGLMEFEEGKPGLETRKLFLEAPDYSKIDKFWLLSKDSYAEYVPARLVVHLSEILWKHVLTVMKELDKDLTSKGLHYQRPSFEEIYKIYPVVMDVYALDTMEKDETSISGTGEVIEELLKQTRLDSHVLAGRMILHAGDLGTMLKLRIRDFKYNQLNFLAKLDSMFHLEIAAEDLLFRAYWGQEDGMDPGSLCHLKYVLGTKGVTSSMPQYNTCKRFTRICGEGYILAAIASELEALDFEDLEKKLKKVDNYVELYTRVVQGLFVPRTMLKDKKKKDRLGNELDRNAFVKNWVYKDHDLVYENALLFLQHYLVIRDLHYNISCSDSGALMKNIELLCVWFVGGGKHHYAKATANLLIDKEVVWTEEFKYIWYNNILVNLCGCPMKFIGIDKVNEILVCKVKDQHNPHGNWQSKDFFLKAVSRNGFLFNTVKNSMDRSAHLSDLATRHGSVDNKDDCQIVICTLLQYDVMHFKKGRSTGGSVYIAVEIKLALDLFCLGERVIISEAFLDDIMAERLAGVRDDDGSSECSEDRAFRKEEERYMQN</sequence>
<evidence type="ECO:0000313" key="4">
    <source>
        <dbReference type="Proteomes" id="UP000267821"/>
    </source>
</evidence>
<proteinExistence type="predicted"/>
<accession>A0A3N4L612</accession>
<dbReference type="OrthoDB" id="2496395at2759"/>
<organism evidence="3 4">
    <name type="scientific">Terfezia boudieri ATCC MYA-4762</name>
    <dbReference type="NCBI Taxonomy" id="1051890"/>
    <lineage>
        <taxon>Eukaryota</taxon>
        <taxon>Fungi</taxon>
        <taxon>Dikarya</taxon>
        <taxon>Ascomycota</taxon>
        <taxon>Pezizomycotina</taxon>
        <taxon>Pezizomycetes</taxon>
        <taxon>Pezizales</taxon>
        <taxon>Pezizaceae</taxon>
        <taxon>Terfezia</taxon>
    </lineage>
</organism>
<dbReference type="Proteomes" id="UP000267821">
    <property type="component" value="Unassembled WGS sequence"/>
</dbReference>
<feature type="domain" description="DUF6589" evidence="2">
    <location>
        <begin position="444"/>
        <end position="841"/>
    </location>
</feature>
<keyword evidence="4" id="KW-1185">Reference proteome</keyword>
<dbReference type="InParanoid" id="A0A3N4L612"/>
<dbReference type="AlphaFoldDB" id="A0A3N4L612"/>
<dbReference type="Pfam" id="PF20231">
    <property type="entry name" value="DUF6589"/>
    <property type="match status" value="1"/>
</dbReference>
<gene>
    <name evidence="3" type="ORF">L211DRAFT_854209</name>
</gene>
<name>A0A3N4L612_9PEZI</name>
<evidence type="ECO:0000259" key="2">
    <source>
        <dbReference type="Pfam" id="PF20231"/>
    </source>
</evidence>
<protein>
    <recommendedName>
        <fullName evidence="2">DUF6589 domain-containing protein</fullName>
    </recommendedName>
</protein>
<feature type="region of interest" description="Disordered" evidence="1">
    <location>
        <begin position="179"/>
        <end position="198"/>
    </location>
</feature>
<feature type="compositionally biased region" description="Basic residues" evidence="1">
    <location>
        <begin position="185"/>
        <end position="198"/>
    </location>
</feature>
<dbReference type="STRING" id="1051890.A0A3N4L612"/>
<dbReference type="EMBL" id="ML121641">
    <property type="protein sequence ID" value="RPB18337.1"/>
    <property type="molecule type" value="Genomic_DNA"/>
</dbReference>